<dbReference type="HOGENOM" id="CLU_3199165_0_0_6"/>
<organism evidence="1 2">
    <name type="scientific">Edwardsiella tarda ATCC 23685</name>
    <dbReference type="NCBI Taxonomy" id="500638"/>
    <lineage>
        <taxon>Bacteria</taxon>
        <taxon>Pseudomonadati</taxon>
        <taxon>Pseudomonadota</taxon>
        <taxon>Gammaproteobacteria</taxon>
        <taxon>Enterobacterales</taxon>
        <taxon>Hafniaceae</taxon>
        <taxon>Edwardsiella</taxon>
    </lineage>
</organism>
<proteinExistence type="predicted"/>
<dbReference type="Proteomes" id="UP000003692">
    <property type="component" value="Unassembled WGS sequence"/>
</dbReference>
<dbReference type="EMBL" id="ADGK01000252">
    <property type="protein sequence ID" value="EFE22031.1"/>
    <property type="molecule type" value="Genomic_DNA"/>
</dbReference>
<dbReference type="AlphaFoldDB" id="D4F872"/>
<reference evidence="1 2" key="1">
    <citation type="submission" date="2010-02" db="EMBL/GenBank/DDBJ databases">
        <authorList>
            <person name="Weinstock G."/>
            <person name="Sodergren E."/>
            <person name="Clifton S."/>
            <person name="Fulton L."/>
            <person name="Fulton B."/>
            <person name="Courtney L."/>
            <person name="Fronick C."/>
            <person name="Harrison M."/>
            <person name="Strong C."/>
            <person name="Farmer C."/>
            <person name="Delahaunty K."/>
            <person name="Markovic C."/>
            <person name="Hall O."/>
            <person name="Minx P."/>
            <person name="Tomlinson C."/>
            <person name="Mitreva M."/>
            <person name="Nelson J."/>
            <person name="Hou S."/>
            <person name="Wollam A."/>
            <person name="Pepin K.H."/>
            <person name="Johnson M."/>
            <person name="Bhonagiri V."/>
            <person name="Zhang X."/>
            <person name="Suruliraj S."/>
            <person name="Warren W."/>
            <person name="Chinwalla A."/>
            <person name="Mardis E.R."/>
            <person name="Wilson R.K."/>
        </authorList>
    </citation>
    <scope>NUCLEOTIDE SEQUENCE [LARGE SCALE GENOMIC DNA]</scope>
    <source>
        <strain evidence="1 2">ATCC 23685</strain>
    </source>
</reference>
<accession>D4F872</accession>
<comment type="caution">
    <text evidence="1">The sequence shown here is derived from an EMBL/GenBank/DDBJ whole genome shotgun (WGS) entry which is preliminary data.</text>
</comment>
<evidence type="ECO:0000313" key="1">
    <source>
        <dbReference type="EMBL" id="EFE22031.1"/>
    </source>
</evidence>
<sequence>MISDHSCNPTAILQNVTMSLARSTMLHYAALTICNLIDLCIKNKG</sequence>
<evidence type="ECO:0000313" key="2">
    <source>
        <dbReference type="Proteomes" id="UP000003692"/>
    </source>
</evidence>
<name>D4F872_EDWTA</name>
<protein>
    <submittedName>
        <fullName evidence="1">Uncharacterized protein</fullName>
    </submittedName>
</protein>
<gene>
    <name evidence="1" type="ORF">EDWATA_02959</name>
</gene>